<dbReference type="EMBL" id="WUAV01000002">
    <property type="protein sequence ID" value="KAF1764978.1"/>
    <property type="molecule type" value="Genomic_DNA"/>
</dbReference>
<name>A0A6A5HB27_CAERE</name>
<reference evidence="1 2" key="1">
    <citation type="submission" date="2019-12" db="EMBL/GenBank/DDBJ databases">
        <title>Chromosome-level assembly of the Caenorhabditis remanei genome.</title>
        <authorList>
            <person name="Teterina A.A."/>
            <person name="Willis J.H."/>
            <person name="Phillips P.C."/>
        </authorList>
    </citation>
    <scope>NUCLEOTIDE SEQUENCE [LARGE SCALE GENOMIC DNA]</scope>
    <source>
        <strain evidence="1 2">PX506</strain>
        <tissue evidence="1">Whole organism</tissue>
    </source>
</reference>
<accession>A0A6A5HB27</accession>
<evidence type="ECO:0000313" key="2">
    <source>
        <dbReference type="Proteomes" id="UP000483820"/>
    </source>
</evidence>
<dbReference type="GeneID" id="9821604"/>
<protein>
    <submittedName>
        <fullName evidence="1">Uncharacterized protein</fullName>
    </submittedName>
</protein>
<gene>
    <name evidence="1" type="ORF">GCK72_004929</name>
</gene>
<comment type="caution">
    <text evidence="1">The sequence shown here is derived from an EMBL/GenBank/DDBJ whole genome shotgun (WGS) entry which is preliminary data.</text>
</comment>
<evidence type="ECO:0000313" key="1">
    <source>
        <dbReference type="EMBL" id="KAF1764978.1"/>
    </source>
</evidence>
<sequence>MSIFPLLKLPESSVDTIVKQMEFHEIKARNNGNGTYTVGQLHFDYLSLCLRFKAIEPESLPDDIYKHLEDVEKIQKLSRVKVDIENLGFEYQKMLENEKCDIEKERIQRELEIVERTKHGINGQLGLVQHQWKPFLLSFLMGALRVLYPIGMNVEVNLSFDESD</sequence>
<dbReference type="KEGG" id="crq:GCK72_004929"/>
<proteinExistence type="predicted"/>
<dbReference type="Proteomes" id="UP000483820">
    <property type="component" value="Chromosome II"/>
</dbReference>
<organism evidence="1 2">
    <name type="scientific">Caenorhabditis remanei</name>
    <name type="common">Caenorhabditis vulgaris</name>
    <dbReference type="NCBI Taxonomy" id="31234"/>
    <lineage>
        <taxon>Eukaryota</taxon>
        <taxon>Metazoa</taxon>
        <taxon>Ecdysozoa</taxon>
        <taxon>Nematoda</taxon>
        <taxon>Chromadorea</taxon>
        <taxon>Rhabditida</taxon>
        <taxon>Rhabditina</taxon>
        <taxon>Rhabditomorpha</taxon>
        <taxon>Rhabditoidea</taxon>
        <taxon>Rhabditidae</taxon>
        <taxon>Peloderinae</taxon>
        <taxon>Caenorhabditis</taxon>
    </lineage>
</organism>
<dbReference type="AlphaFoldDB" id="A0A6A5HB27"/>
<dbReference type="CTD" id="9821604"/>
<dbReference type="RefSeq" id="XP_053589143.1">
    <property type="nucleotide sequence ID" value="XM_053724949.1"/>
</dbReference>